<sequence>MAEKKGQHLVPACYLSSFVADISEIIKYNPKIEAGVYVNSNTLDSGWKMRGINHKVFKKSYYYNLAEDDPNEPYIENFLSGVERLYKKNLQKVISRDFDNEVMSFLSYFTTLQYIRVDKFIASMQNSWDKVAEWSDKFSGGNQYTLLLAEIVKKHIPINDLGGVIHSNARIIYNNTEFPFLTSDSPVVRKNFNVSDLKLIIPQANLDHSIPDSRESAFFFFPLTPSIAYVSCDLIKAGRTLDFNESELEQIFYLNYYSILNANESVYSSVIEPMIVDAKLSVHLKSKQNGQFIQIYTNSYRLRFKGKVVSSDGNNLLFLCEPNGELTKLNLGDKVSLAEVYDSGTSIIGMRHCSVQKIEVETGLIVLESDFQLRT</sequence>
<name>A0AAU6STZ7_UNCXX</name>
<dbReference type="Pfam" id="PF14022">
    <property type="entry name" value="DUF4238"/>
    <property type="match status" value="1"/>
</dbReference>
<protein>
    <submittedName>
        <fullName evidence="1">DUF4238 domain-containing protein</fullName>
    </submittedName>
</protein>
<dbReference type="EMBL" id="CP095339">
    <property type="protein sequence ID" value="XAG23386.1"/>
    <property type="molecule type" value="Genomic_DNA"/>
</dbReference>
<gene>
    <name evidence="1" type="ORF">MRN70_16305</name>
</gene>
<accession>A0AAU6STZ7</accession>
<evidence type="ECO:0000313" key="1">
    <source>
        <dbReference type="EMBL" id="XAG23386.1"/>
    </source>
</evidence>
<proteinExistence type="predicted"/>
<organism evidence="1">
    <name type="scientific">bacterium 19PA01SH03</name>
    <dbReference type="NCBI Taxonomy" id="2920705"/>
    <lineage>
        <taxon>Bacteria</taxon>
    </lineage>
</organism>
<reference evidence="1" key="1">
    <citation type="submission" date="2022-03" db="EMBL/GenBank/DDBJ databases">
        <title>Sea Food Isolates.</title>
        <authorList>
            <person name="Li c."/>
        </authorList>
    </citation>
    <scope>NUCLEOTIDE SEQUENCE</scope>
    <source>
        <strain evidence="1">19PA01SH03</strain>
    </source>
</reference>
<dbReference type="AlphaFoldDB" id="A0AAU6STZ7"/>
<dbReference type="InterPro" id="IPR025332">
    <property type="entry name" value="DUF4238"/>
</dbReference>